<organism evidence="1 2">
    <name type="scientific">Aromia moschata</name>
    <dbReference type="NCBI Taxonomy" id="1265417"/>
    <lineage>
        <taxon>Eukaryota</taxon>
        <taxon>Metazoa</taxon>
        <taxon>Ecdysozoa</taxon>
        <taxon>Arthropoda</taxon>
        <taxon>Hexapoda</taxon>
        <taxon>Insecta</taxon>
        <taxon>Pterygota</taxon>
        <taxon>Neoptera</taxon>
        <taxon>Endopterygota</taxon>
        <taxon>Coleoptera</taxon>
        <taxon>Polyphaga</taxon>
        <taxon>Cucujiformia</taxon>
        <taxon>Chrysomeloidea</taxon>
        <taxon>Cerambycidae</taxon>
        <taxon>Cerambycinae</taxon>
        <taxon>Callichromatini</taxon>
        <taxon>Aromia</taxon>
    </lineage>
</organism>
<reference evidence="1" key="1">
    <citation type="journal article" date="2023" name="Insect Mol. Biol.">
        <title>Genome sequencing provides insights into the evolution of gene families encoding plant cell wall-degrading enzymes in longhorned beetles.</title>
        <authorList>
            <person name="Shin N.R."/>
            <person name="Okamura Y."/>
            <person name="Kirsch R."/>
            <person name="Pauchet Y."/>
        </authorList>
    </citation>
    <scope>NUCLEOTIDE SEQUENCE</scope>
    <source>
        <strain evidence="1">AMC_N1</strain>
    </source>
</reference>
<evidence type="ECO:0000313" key="1">
    <source>
        <dbReference type="EMBL" id="KAJ8951025.1"/>
    </source>
</evidence>
<protein>
    <submittedName>
        <fullName evidence="1">Uncharacterized protein</fullName>
    </submittedName>
</protein>
<dbReference type="EMBL" id="JAPWTK010000091">
    <property type="protein sequence ID" value="KAJ8951025.1"/>
    <property type="molecule type" value="Genomic_DNA"/>
</dbReference>
<name>A0AAV8YK67_9CUCU</name>
<evidence type="ECO:0000313" key="2">
    <source>
        <dbReference type="Proteomes" id="UP001162162"/>
    </source>
</evidence>
<proteinExistence type="predicted"/>
<dbReference type="Proteomes" id="UP001162162">
    <property type="component" value="Unassembled WGS sequence"/>
</dbReference>
<dbReference type="AlphaFoldDB" id="A0AAV8YK67"/>
<dbReference type="PANTHER" id="PTHR21719">
    <property type="entry name" value="FI06402P-RELATED"/>
    <property type="match status" value="1"/>
</dbReference>
<keyword evidence="2" id="KW-1185">Reference proteome</keyword>
<comment type="caution">
    <text evidence="1">The sequence shown here is derived from an EMBL/GenBank/DDBJ whole genome shotgun (WGS) entry which is preliminary data.</text>
</comment>
<sequence>MTKTLGSTESKVEKLSFYNHTECECKEKSNHTSSESTTDTSLTSLSFRSADAYYRPPQNLRRCKCPKHFHWNPGYDYNRCTCDCEEGNQDCIQLKKGKEHLSMTDRICISNNECTLPICEYGAYGVKEGKCPSKKEKIENFRKIRINY</sequence>
<gene>
    <name evidence="1" type="ORF">NQ318_006410</name>
</gene>
<dbReference type="GO" id="GO:0035099">
    <property type="term" value="P:hemocyte migration"/>
    <property type="evidence" value="ECO:0007669"/>
    <property type="project" value="TreeGrafter"/>
</dbReference>
<dbReference type="PANTHER" id="PTHR21719:SF1">
    <property type="entry name" value="FI06402P-RELATED"/>
    <property type="match status" value="1"/>
</dbReference>
<accession>A0AAV8YK67</accession>